<evidence type="ECO:0000313" key="2">
    <source>
        <dbReference type="Proteomes" id="UP000252124"/>
    </source>
</evidence>
<evidence type="ECO:0000313" key="1">
    <source>
        <dbReference type="EMBL" id="RBP10639.1"/>
    </source>
</evidence>
<reference evidence="1 2" key="1">
    <citation type="submission" date="2018-06" db="EMBL/GenBank/DDBJ databases">
        <title>Genomic Encyclopedia of Type Strains, Phase III (KMG-III): the genomes of soil and plant-associated and newly described type strains.</title>
        <authorList>
            <person name="Whitman W."/>
        </authorList>
    </citation>
    <scope>NUCLEOTIDE SEQUENCE [LARGE SCALE GENOMIC DNA]</scope>
    <source>
        <strain evidence="1 2">CECT 7342</strain>
    </source>
</reference>
<dbReference type="Proteomes" id="UP000252124">
    <property type="component" value="Unassembled WGS sequence"/>
</dbReference>
<sequence>MREKKNVTETETLLTKAQDIALRAFEEPSESAVMDIFRRLCCEQDEARMSRDVGMGVVH</sequence>
<protein>
    <submittedName>
        <fullName evidence="1">Uncharacterized protein</fullName>
    </submittedName>
</protein>
<name>A0ABX9FUU4_9BURK</name>
<keyword evidence="2" id="KW-1185">Reference proteome</keyword>
<comment type="caution">
    <text evidence="1">The sequence shown here is derived from an EMBL/GenBank/DDBJ whole genome shotgun (WGS) entry which is preliminary data.</text>
</comment>
<dbReference type="EMBL" id="QNRM01000025">
    <property type="protein sequence ID" value="RBP10639.1"/>
    <property type="molecule type" value="Genomic_DNA"/>
</dbReference>
<proteinExistence type="predicted"/>
<organism evidence="1 2">
    <name type="scientific">Achromobacter marplatensis</name>
    <dbReference type="NCBI Taxonomy" id="470868"/>
    <lineage>
        <taxon>Bacteria</taxon>
        <taxon>Pseudomonadati</taxon>
        <taxon>Pseudomonadota</taxon>
        <taxon>Betaproteobacteria</taxon>
        <taxon>Burkholderiales</taxon>
        <taxon>Alcaligenaceae</taxon>
        <taxon>Achromobacter</taxon>
    </lineage>
</organism>
<gene>
    <name evidence="1" type="ORF">DFP87_1252</name>
</gene>
<accession>A0ABX9FUU4</accession>